<evidence type="ECO:0000259" key="8">
    <source>
        <dbReference type="Pfam" id="PF02687"/>
    </source>
</evidence>
<keyword evidence="6 7" id="KW-0472">Membrane</keyword>
<dbReference type="AlphaFoldDB" id="A0A1H2FRV5"/>
<feature type="domain" description="ABC3 transporter permease C-terminal" evidence="8">
    <location>
        <begin position="277"/>
        <end position="404"/>
    </location>
</feature>
<evidence type="ECO:0000313" key="10">
    <source>
        <dbReference type="EMBL" id="SDU10056.1"/>
    </source>
</evidence>
<organism evidence="10 11">
    <name type="scientific">Desulfobacula phenolica</name>
    <dbReference type="NCBI Taxonomy" id="90732"/>
    <lineage>
        <taxon>Bacteria</taxon>
        <taxon>Pseudomonadati</taxon>
        <taxon>Thermodesulfobacteriota</taxon>
        <taxon>Desulfobacteria</taxon>
        <taxon>Desulfobacterales</taxon>
        <taxon>Desulfobacteraceae</taxon>
        <taxon>Desulfobacula</taxon>
    </lineage>
</organism>
<feature type="transmembrane region" description="Helical" evidence="7">
    <location>
        <begin position="324"/>
        <end position="346"/>
    </location>
</feature>
<dbReference type="InterPro" id="IPR051447">
    <property type="entry name" value="Lipoprotein-release_system"/>
</dbReference>
<evidence type="ECO:0000256" key="3">
    <source>
        <dbReference type="ARBA" id="ARBA00022475"/>
    </source>
</evidence>
<dbReference type="Pfam" id="PF12704">
    <property type="entry name" value="MacB_PCD"/>
    <property type="match status" value="1"/>
</dbReference>
<keyword evidence="10" id="KW-0449">Lipoprotein</keyword>
<evidence type="ECO:0000256" key="6">
    <source>
        <dbReference type="ARBA" id="ARBA00023136"/>
    </source>
</evidence>
<dbReference type="PANTHER" id="PTHR30489">
    <property type="entry name" value="LIPOPROTEIN-RELEASING SYSTEM TRANSMEMBRANE PROTEIN LOLE"/>
    <property type="match status" value="1"/>
</dbReference>
<proteinExistence type="inferred from homology"/>
<feature type="domain" description="MacB-like periplasmic core" evidence="9">
    <location>
        <begin position="17"/>
        <end position="227"/>
    </location>
</feature>
<dbReference type="PANTHER" id="PTHR30489:SF0">
    <property type="entry name" value="LIPOPROTEIN-RELEASING SYSTEM TRANSMEMBRANE PROTEIN LOLE"/>
    <property type="match status" value="1"/>
</dbReference>
<keyword evidence="5 7" id="KW-1133">Transmembrane helix</keyword>
<keyword evidence="3" id="KW-1003">Cell membrane</keyword>
<evidence type="ECO:0000259" key="9">
    <source>
        <dbReference type="Pfam" id="PF12704"/>
    </source>
</evidence>
<dbReference type="GO" id="GO:0098797">
    <property type="term" value="C:plasma membrane protein complex"/>
    <property type="evidence" value="ECO:0007669"/>
    <property type="project" value="TreeGrafter"/>
</dbReference>
<dbReference type="EMBL" id="FNLL01000004">
    <property type="protein sequence ID" value="SDU10056.1"/>
    <property type="molecule type" value="Genomic_DNA"/>
</dbReference>
<dbReference type="InterPro" id="IPR003838">
    <property type="entry name" value="ABC3_permease_C"/>
</dbReference>
<evidence type="ECO:0000256" key="7">
    <source>
        <dbReference type="SAM" id="Phobius"/>
    </source>
</evidence>
<dbReference type="Proteomes" id="UP000199608">
    <property type="component" value="Unassembled WGS sequence"/>
</dbReference>
<evidence type="ECO:0000256" key="4">
    <source>
        <dbReference type="ARBA" id="ARBA00022692"/>
    </source>
</evidence>
<accession>A0A1H2FRV5</accession>
<protein>
    <submittedName>
        <fullName evidence="10">ABC-type transport system, involved in lipoprotein release, permease component</fullName>
    </submittedName>
</protein>
<sequence length="411" mass="45556">MYAILAWRNIWRNPRRTIVILMAVIIGVWSMIFLGALMRGMETQMVKTAISTLTGSIQIHHMDYRNDPVVENSMDDMDKLDRILNATLGKDALWAKRIRVNAVASNARHSGGVILVGIEPEKEKKISFIGNSVISGRYLSLEDTNKIVVGRAFLEKFNTKIGHKLILMSQDTRKEIASKAFKIVGVFSAESEAIEKQFVFVPISQAAKMLKMGRSISEISILLPGSDIDGKQETRAAEKLKSSLADDTFHVETWHQLLPMMKAYLEMSGFFLYIWYGVVFVAMGFGIANTTLMAVFERTREFGLMKALGMRPVQVIKGVVTETFCLLVLGIFTGNILGFLSVAAIAKNGIDLSALAAGTQMWGIPRILYPEIWTQDVAVAGLMVLVLGILVSLYPAVKAARFTPTQAMLKN</sequence>
<feature type="transmembrane region" description="Helical" evidence="7">
    <location>
        <begin position="18"/>
        <end position="38"/>
    </location>
</feature>
<evidence type="ECO:0000313" key="11">
    <source>
        <dbReference type="Proteomes" id="UP000199608"/>
    </source>
</evidence>
<gene>
    <name evidence="10" type="ORF">SAMN04487931_104306</name>
</gene>
<comment type="subcellular location">
    <subcellularLocation>
        <location evidence="1">Cell membrane</location>
        <topology evidence="1">Multi-pass membrane protein</topology>
    </subcellularLocation>
</comment>
<evidence type="ECO:0000256" key="2">
    <source>
        <dbReference type="ARBA" id="ARBA00005236"/>
    </source>
</evidence>
<feature type="transmembrane region" description="Helical" evidence="7">
    <location>
        <begin position="270"/>
        <end position="296"/>
    </location>
</feature>
<dbReference type="GO" id="GO:0044874">
    <property type="term" value="P:lipoprotein localization to outer membrane"/>
    <property type="evidence" value="ECO:0007669"/>
    <property type="project" value="TreeGrafter"/>
</dbReference>
<keyword evidence="4 7" id="KW-0812">Transmembrane</keyword>
<dbReference type="RefSeq" id="WP_092232815.1">
    <property type="nucleotide sequence ID" value="NZ_FNLL01000004.1"/>
</dbReference>
<keyword evidence="11" id="KW-1185">Reference proteome</keyword>
<evidence type="ECO:0000256" key="5">
    <source>
        <dbReference type="ARBA" id="ARBA00022989"/>
    </source>
</evidence>
<reference evidence="11" key="1">
    <citation type="submission" date="2016-10" db="EMBL/GenBank/DDBJ databases">
        <authorList>
            <person name="Varghese N."/>
            <person name="Submissions S."/>
        </authorList>
    </citation>
    <scope>NUCLEOTIDE SEQUENCE [LARGE SCALE GENOMIC DNA]</scope>
    <source>
        <strain evidence="11">DSM 3384</strain>
    </source>
</reference>
<comment type="similarity">
    <text evidence="2">Belongs to the ABC-4 integral membrane protein family. LolC/E subfamily.</text>
</comment>
<feature type="transmembrane region" description="Helical" evidence="7">
    <location>
        <begin position="377"/>
        <end position="397"/>
    </location>
</feature>
<evidence type="ECO:0000256" key="1">
    <source>
        <dbReference type="ARBA" id="ARBA00004651"/>
    </source>
</evidence>
<name>A0A1H2FRV5_9BACT</name>
<dbReference type="Pfam" id="PF02687">
    <property type="entry name" value="FtsX"/>
    <property type="match status" value="1"/>
</dbReference>
<dbReference type="InterPro" id="IPR025857">
    <property type="entry name" value="MacB_PCD"/>
</dbReference>